<gene>
    <name evidence="2" type="ORF">ACE11A_05135</name>
</gene>
<reference evidence="2 3" key="1">
    <citation type="submission" date="2024-09" db="EMBL/GenBank/DDBJ databases">
        <title>Draft genome sequence of multifaceted antimicrobials producing Streptomyces sp. strain FH1.</title>
        <authorList>
            <person name="Hassan F."/>
            <person name="Ali H."/>
            <person name="Hassan N."/>
            <person name="Nawaz A."/>
        </authorList>
    </citation>
    <scope>NUCLEOTIDE SEQUENCE [LARGE SCALE GENOMIC DNA]</scope>
    <source>
        <strain evidence="2 3">FH1</strain>
    </source>
</reference>
<proteinExistence type="predicted"/>
<dbReference type="Proteomes" id="UP001577267">
    <property type="component" value="Unassembled WGS sequence"/>
</dbReference>
<dbReference type="RefSeq" id="WP_375061907.1">
    <property type="nucleotide sequence ID" value="NZ_JBHGBT010000003.1"/>
</dbReference>
<feature type="region of interest" description="Disordered" evidence="1">
    <location>
        <begin position="44"/>
        <end position="66"/>
    </location>
</feature>
<evidence type="ECO:0000256" key="1">
    <source>
        <dbReference type="SAM" id="MobiDB-lite"/>
    </source>
</evidence>
<dbReference type="EMBL" id="JBHGBT010000003">
    <property type="protein sequence ID" value="MFB4193745.1"/>
    <property type="molecule type" value="Genomic_DNA"/>
</dbReference>
<sequence length="66" mass="6719">MSRSGRAPAAGPVGDLLELHRAAGIQLRVLDNLWPYRAAVTGGSPGLSGIRLRHAKPAPADPGPAG</sequence>
<protein>
    <submittedName>
        <fullName evidence="2">DUF6886 family protein</fullName>
    </submittedName>
</protein>
<organism evidence="2 3">
    <name type="scientific">Streptomyces carpaticus</name>
    <dbReference type="NCBI Taxonomy" id="285558"/>
    <lineage>
        <taxon>Bacteria</taxon>
        <taxon>Bacillati</taxon>
        <taxon>Actinomycetota</taxon>
        <taxon>Actinomycetes</taxon>
        <taxon>Kitasatosporales</taxon>
        <taxon>Streptomycetaceae</taxon>
        <taxon>Streptomyces</taxon>
    </lineage>
</organism>
<accession>A0ABV4ZHZ9</accession>
<name>A0ABV4ZHZ9_9ACTN</name>
<comment type="caution">
    <text evidence="2">The sequence shown here is derived from an EMBL/GenBank/DDBJ whole genome shotgun (WGS) entry which is preliminary data.</text>
</comment>
<dbReference type="Pfam" id="PF21820">
    <property type="entry name" value="DUF6886"/>
    <property type="match status" value="1"/>
</dbReference>
<evidence type="ECO:0000313" key="3">
    <source>
        <dbReference type="Proteomes" id="UP001577267"/>
    </source>
</evidence>
<evidence type="ECO:0000313" key="2">
    <source>
        <dbReference type="EMBL" id="MFB4193745.1"/>
    </source>
</evidence>
<dbReference type="InterPro" id="IPR049253">
    <property type="entry name" value="DUF6886"/>
</dbReference>
<keyword evidence="3" id="KW-1185">Reference proteome</keyword>